<accession>A0A2P2PV52</accession>
<dbReference type="AlphaFoldDB" id="A0A2P2PV52"/>
<organism evidence="1">
    <name type="scientific">Rhizophora mucronata</name>
    <name type="common">Asiatic mangrove</name>
    <dbReference type="NCBI Taxonomy" id="61149"/>
    <lineage>
        <taxon>Eukaryota</taxon>
        <taxon>Viridiplantae</taxon>
        <taxon>Streptophyta</taxon>
        <taxon>Embryophyta</taxon>
        <taxon>Tracheophyta</taxon>
        <taxon>Spermatophyta</taxon>
        <taxon>Magnoliopsida</taxon>
        <taxon>eudicotyledons</taxon>
        <taxon>Gunneridae</taxon>
        <taxon>Pentapetalae</taxon>
        <taxon>rosids</taxon>
        <taxon>fabids</taxon>
        <taxon>Malpighiales</taxon>
        <taxon>Rhizophoraceae</taxon>
        <taxon>Rhizophora</taxon>
    </lineage>
</organism>
<dbReference type="EMBL" id="GGEC01078128">
    <property type="protein sequence ID" value="MBX58612.1"/>
    <property type="molecule type" value="Transcribed_RNA"/>
</dbReference>
<name>A0A2P2PV52_RHIMU</name>
<sequence length="25" mass="2906">MMFTTLSAQSNTIHFRYPTNTSFLP</sequence>
<proteinExistence type="predicted"/>
<protein>
    <submittedName>
        <fullName evidence="1">Uncharacterized protein</fullName>
    </submittedName>
</protein>
<reference evidence="1" key="1">
    <citation type="submission" date="2018-02" db="EMBL/GenBank/DDBJ databases">
        <title>Rhizophora mucronata_Transcriptome.</title>
        <authorList>
            <person name="Meera S.P."/>
            <person name="Sreeshan A."/>
            <person name="Augustine A."/>
        </authorList>
    </citation>
    <scope>NUCLEOTIDE SEQUENCE</scope>
    <source>
        <tissue evidence="1">Leaf</tissue>
    </source>
</reference>
<evidence type="ECO:0000313" key="1">
    <source>
        <dbReference type="EMBL" id="MBX58612.1"/>
    </source>
</evidence>